<protein>
    <submittedName>
        <fullName evidence="2">Amidohydrolase-related domain-containing protein</fullName>
    </submittedName>
</protein>
<sequence>MFQSFDYRKKVISPKFIWLNGKFTSNQQLKIGENGEILEIGENLDMDGCDSVELRDSAIVPGFVNAHSHAFHRYLRGQTGIGQSTTDSFWKWRDAMYALVQNIEYDEFKQLCKGTFEEMLSAGITTVGEFHYVHHGSERFELDKAVIEAAEETGIRLVLIETLYMRSGFDSTVVEAKQARFGTDLEEFIENLNKLEKICSKKTTLAVAAHSTRAVDPESIQELWNYAKKHNKAFHIHLEEQPKEIEDCMNSVHRLCPSELLLDKVSSPRQNLTAVHCTFTQRPELNELYKSGGKICVCPLTEGFLGDGIPQINEHDKICLGTDCNNRISFLEEMRWLTYCQNMKHNKRNVAGLDSKKLLQIATINGAESLYLHNSVGQFKPGYQLDFVAFNINNDNLQKFATEDQLLDAIIFGCGNREIQAVGVGGVGHFY</sequence>
<accession>A0AC34QJK4</accession>
<proteinExistence type="predicted"/>
<dbReference type="Proteomes" id="UP000887576">
    <property type="component" value="Unplaced"/>
</dbReference>
<evidence type="ECO:0000313" key="1">
    <source>
        <dbReference type="Proteomes" id="UP000887576"/>
    </source>
</evidence>
<name>A0AC34QJK4_9BILA</name>
<reference evidence="2" key="1">
    <citation type="submission" date="2022-11" db="UniProtKB">
        <authorList>
            <consortium name="WormBaseParasite"/>
        </authorList>
    </citation>
    <scope>IDENTIFICATION</scope>
</reference>
<evidence type="ECO:0000313" key="2">
    <source>
        <dbReference type="WBParaSite" id="JU765_v2.g16982.t1"/>
    </source>
</evidence>
<dbReference type="WBParaSite" id="JU765_v2.g16982.t1">
    <property type="protein sequence ID" value="JU765_v2.g16982.t1"/>
    <property type="gene ID" value="JU765_v2.g16982"/>
</dbReference>
<organism evidence="1 2">
    <name type="scientific">Panagrolaimus sp. JU765</name>
    <dbReference type="NCBI Taxonomy" id="591449"/>
    <lineage>
        <taxon>Eukaryota</taxon>
        <taxon>Metazoa</taxon>
        <taxon>Ecdysozoa</taxon>
        <taxon>Nematoda</taxon>
        <taxon>Chromadorea</taxon>
        <taxon>Rhabditida</taxon>
        <taxon>Tylenchina</taxon>
        <taxon>Panagrolaimomorpha</taxon>
        <taxon>Panagrolaimoidea</taxon>
        <taxon>Panagrolaimidae</taxon>
        <taxon>Panagrolaimus</taxon>
    </lineage>
</organism>